<dbReference type="SUPFAM" id="SSF103506">
    <property type="entry name" value="Mitochondrial carrier"/>
    <property type="match status" value="1"/>
</dbReference>
<protein>
    <submittedName>
        <fullName evidence="11">Congested-like trachea protein</fullName>
    </submittedName>
</protein>
<dbReference type="InterPro" id="IPR050567">
    <property type="entry name" value="Mitochondrial_Carrier"/>
</dbReference>
<evidence type="ECO:0000256" key="2">
    <source>
        <dbReference type="ARBA" id="ARBA00006375"/>
    </source>
</evidence>
<dbReference type="PANTHER" id="PTHR45624:SF4">
    <property type="entry name" value="CONGESTED-LIKE TRACHEA PROTEIN-RELATED"/>
    <property type="match status" value="1"/>
</dbReference>
<comment type="subcellular location">
    <subcellularLocation>
        <location evidence="1">Mitochondrion membrane</location>
        <topology evidence="1">Multi-pass membrane protein</topology>
    </subcellularLocation>
</comment>
<evidence type="ECO:0000256" key="4">
    <source>
        <dbReference type="ARBA" id="ARBA00022692"/>
    </source>
</evidence>
<proteinExistence type="inferred from homology"/>
<reference evidence="11" key="1">
    <citation type="submission" date="2020-06" db="EMBL/GenBank/DDBJ databases">
        <authorList>
            <consortium name="Plant Systems Biology data submission"/>
        </authorList>
    </citation>
    <scope>NUCLEOTIDE SEQUENCE</scope>
    <source>
        <strain evidence="11">D6</strain>
    </source>
</reference>
<dbReference type="GO" id="GO:0006839">
    <property type="term" value="P:mitochondrial transport"/>
    <property type="evidence" value="ECO:0007669"/>
    <property type="project" value="TreeGrafter"/>
</dbReference>
<evidence type="ECO:0000256" key="10">
    <source>
        <dbReference type="RuleBase" id="RU000488"/>
    </source>
</evidence>
<dbReference type="Proteomes" id="UP001153069">
    <property type="component" value="Unassembled WGS sequence"/>
</dbReference>
<comment type="caution">
    <text evidence="11">The sequence shown here is derived from an EMBL/GenBank/DDBJ whole genome shotgun (WGS) entry which is preliminary data.</text>
</comment>
<dbReference type="AlphaFoldDB" id="A0A9N8D8I2"/>
<gene>
    <name evidence="11" type="ORF">SEMRO_2_G001450.1</name>
</gene>
<dbReference type="GO" id="GO:0031966">
    <property type="term" value="C:mitochondrial membrane"/>
    <property type="evidence" value="ECO:0007669"/>
    <property type="project" value="UniProtKB-SubCell"/>
</dbReference>
<keyword evidence="4 9" id="KW-0812">Transmembrane</keyword>
<dbReference type="GO" id="GO:0015227">
    <property type="term" value="F:O-acyl-L-carnitine transmembrane transporter activity"/>
    <property type="evidence" value="ECO:0007669"/>
    <property type="project" value="TreeGrafter"/>
</dbReference>
<organism evidence="11 12">
    <name type="scientific">Seminavis robusta</name>
    <dbReference type="NCBI Taxonomy" id="568900"/>
    <lineage>
        <taxon>Eukaryota</taxon>
        <taxon>Sar</taxon>
        <taxon>Stramenopiles</taxon>
        <taxon>Ochrophyta</taxon>
        <taxon>Bacillariophyta</taxon>
        <taxon>Bacillariophyceae</taxon>
        <taxon>Bacillariophycidae</taxon>
        <taxon>Naviculales</taxon>
        <taxon>Naviculaceae</taxon>
        <taxon>Seminavis</taxon>
    </lineage>
</organism>
<evidence type="ECO:0000256" key="7">
    <source>
        <dbReference type="ARBA" id="ARBA00023128"/>
    </source>
</evidence>
<evidence type="ECO:0000313" key="12">
    <source>
        <dbReference type="Proteomes" id="UP001153069"/>
    </source>
</evidence>
<keyword evidence="6" id="KW-1133">Transmembrane helix</keyword>
<evidence type="ECO:0000256" key="8">
    <source>
        <dbReference type="ARBA" id="ARBA00023136"/>
    </source>
</evidence>
<keyword evidence="8 9" id="KW-0472">Membrane</keyword>
<dbReference type="GO" id="GO:1902603">
    <property type="term" value="P:carnitine transmembrane transport"/>
    <property type="evidence" value="ECO:0007669"/>
    <property type="project" value="TreeGrafter"/>
</dbReference>
<keyword evidence="5" id="KW-0677">Repeat</keyword>
<dbReference type="PROSITE" id="PS50920">
    <property type="entry name" value="SOLCAR"/>
    <property type="match status" value="3"/>
</dbReference>
<comment type="similarity">
    <text evidence="2 10">Belongs to the mitochondrial carrier (TC 2.A.29) family.</text>
</comment>
<feature type="repeat" description="Solcar" evidence="9">
    <location>
        <begin position="128"/>
        <end position="212"/>
    </location>
</feature>
<dbReference type="Pfam" id="PF00153">
    <property type="entry name" value="Mito_carr"/>
    <property type="match status" value="3"/>
</dbReference>
<dbReference type="Gene3D" id="1.50.40.10">
    <property type="entry name" value="Mitochondrial carrier domain"/>
    <property type="match status" value="2"/>
</dbReference>
<dbReference type="EMBL" id="CAICTM010000002">
    <property type="protein sequence ID" value="CAB9496169.1"/>
    <property type="molecule type" value="Genomic_DNA"/>
</dbReference>
<accession>A0A9N8D8I2</accession>
<keyword evidence="12" id="KW-1185">Reference proteome</keyword>
<evidence type="ECO:0000256" key="1">
    <source>
        <dbReference type="ARBA" id="ARBA00004225"/>
    </source>
</evidence>
<keyword evidence="7" id="KW-0496">Mitochondrion</keyword>
<evidence type="ECO:0000256" key="6">
    <source>
        <dbReference type="ARBA" id="ARBA00022989"/>
    </source>
</evidence>
<sequence length="312" mass="33359">MSEVSLASGLMEFAPGAIGGFCNVFVGHPMDLIKVRQQSVPMGGGGGASVSRTAVAAALASNTSTSAMFRNIIAQEGMSGLYRGLSSPLIAVTPAFAVNFWSFDVAKNFIIKQQQQNANSNEEVPVQLSIAQISLAGAFSGICLGGVIGPSERIKCLMQVDKQRYSGFFDCARQVYKEGGLASVFRGTGSAILRDVPGNAAYFGAYELFKRQLCVWEERDTPSTRAILLAGGMSGVANWIVAIPFDTIKSRIQTAPAGRYRNYVDVLRQTIQQEGFQALFRGLTPALLRAFPANAACLLGVESARTFFASIR</sequence>
<dbReference type="InterPro" id="IPR018108">
    <property type="entry name" value="MCP_transmembrane"/>
</dbReference>
<evidence type="ECO:0000256" key="5">
    <source>
        <dbReference type="ARBA" id="ARBA00022737"/>
    </source>
</evidence>
<dbReference type="PANTHER" id="PTHR45624">
    <property type="entry name" value="MITOCHONDRIAL BASIC AMINO ACIDS TRANSPORTER-RELATED"/>
    <property type="match status" value="1"/>
</dbReference>
<keyword evidence="3 10" id="KW-0813">Transport</keyword>
<dbReference type="OrthoDB" id="14252at2759"/>
<feature type="repeat" description="Solcar" evidence="9">
    <location>
        <begin position="7"/>
        <end position="109"/>
    </location>
</feature>
<evidence type="ECO:0000256" key="3">
    <source>
        <dbReference type="ARBA" id="ARBA00022448"/>
    </source>
</evidence>
<feature type="repeat" description="Solcar" evidence="9">
    <location>
        <begin position="222"/>
        <end position="307"/>
    </location>
</feature>
<name>A0A9N8D8I2_9STRA</name>
<dbReference type="InterPro" id="IPR023395">
    <property type="entry name" value="MCP_dom_sf"/>
</dbReference>
<evidence type="ECO:0000256" key="9">
    <source>
        <dbReference type="PROSITE-ProRule" id="PRU00282"/>
    </source>
</evidence>
<evidence type="ECO:0000313" key="11">
    <source>
        <dbReference type="EMBL" id="CAB9496169.1"/>
    </source>
</evidence>